<proteinExistence type="inferred from homology"/>
<dbReference type="InterPro" id="IPR004090">
    <property type="entry name" value="Chemotax_Me-accpt_rcpt"/>
</dbReference>
<protein>
    <submittedName>
        <fullName evidence="6">Methyl-accepting chemotaxis protein</fullName>
    </submittedName>
</protein>
<dbReference type="InterPro" id="IPR035965">
    <property type="entry name" value="PAS-like_dom_sf"/>
</dbReference>
<dbReference type="SMART" id="SM00283">
    <property type="entry name" value="MA"/>
    <property type="match status" value="1"/>
</dbReference>
<evidence type="ECO:0000256" key="1">
    <source>
        <dbReference type="ARBA" id="ARBA00022500"/>
    </source>
</evidence>
<evidence type="ECO:0000313" key="7">
    <source>
        <dbReference type="Proteomes" id="UP001169006"/>
    </source>
</evidence>
<dbReference type="InterPro" id="IPR000014">
    <property type="entry name" value="PAS"/>
</dbReference>
<dbReference type="SUPFAM" id="SSF58104">
    <property type="entry name" value="Methyl-accepting chemotaxis protein (MCP) signaling domain"/>
    <property type="match status" value="1"/>
</dbReference>
<dbReference type="Gene3D" id="1.10.287.950">
    <property type="entry name" value="Methyl-accepting chemotaxis protein"/>
    <property type="match status" value="1"/>
</dbReference>
<feature type="domain" description="HAMP" evidence="5">
    <location>
        <begin position="154"/>
        <end position="201"/>
    </location>
</feature>
<comment type="caution">
    <text evidence="6">The sequence shown here is derived from an EMBL/GenBank/DDBJ whole genome shotgun (WGS) entry which is preliminary data.</text>
</comment>
<evidence type="ECO:0000259" key="4">
    <source>
        <dbReference type="PROSITE" id="PS50111"/>
    </source>
</evidence>
<dbReference type="InterPro" id="IPR004089">
    <property type="entry name" value="MCPsignal_dom"/>
</dbReference>
<reference evidence="6" key="2">
    <citation type="submission" date="2023-07" db="EMBL/GenBank/DDBJ databases">
        <authorList>
            <person name="Sun H."/>
        </authorList>
    </citation>
    <scope>NUCLEOTIDE SEQUENCE</scope>
    <source>
        <strain evidence="6">05753</strain>
    </source>
</reference>
<keyword evidence="3" id="KW-0807">Transducer</keyword>
<sequence>MLNFLSPKTDFRQELAAFVFENSPDAYCVIREGRVIEFNKAFSTVMRQPPEKLKGLSPADFSPERQFGGRRSDELAGEYISTAMRDGHCRFEWEIRRHDGSIFYVLVTLMRWQRQDEKLLIFIWQDIDEMVRLREEDKLRRAREAKEAEEDQFAIGKLAEGLNAMAKGDLTRRIDTAFSAKSDGLRQNFNATTEQLRTLLDQVSSASVTVLHACREVGAAATNLATRTERQAASVEEASGALSQIVGNVSEATNSAQSAKKTIDHAQKDGDSAQAIVSKAIAAMEEIARSSSEIGKIIGVIDEIAFQTNLLALNAGVEAARAGEAGKGFAVVAQEVRELAQRSAAAAKEIRSLITSSNQQVNAGVGLVDETGHALERIVSHIGVIDGVVGKIEQTSRDQEATIREIDAVIRQIDHVTQQNAAMVEETAAASTSMANDMGEITNLLSAFNTGRSAHTDRRRSA</sequence>
<comment type="similarity">
    <text evidence="2">Belongs to the methyl-accepting chemotaxis (MCP) protein family.</text>
</comment>
<dbReference type="EMBL" id="JAUKWQ010000012">
    <property type="protein sequence ID" value="MDO1585046.1"/>
    <property type="molecule type" value="Genomic_DNA"/>
</dbReference>
<dbReference type="PANTHER" id="PTHR43531:SF11">
    <property type="entry name" value="METHYL-ACCEPTING CHEMOTAXIS PROTEIN 3"/>
    <property type="match status" value="1"/>
</dbReference>
<dbReference type="NCBIfam" id="TIGR00229">
    <property type="entry name" value="sensory_box"/>
    <property type="match status" value="1"/>
</dbReference>
<keyword evidence="1" id="KW-0145">Chemotaxis</keyword>
<evidence type="ECO:0000259" key="5">
    <source>
        <dbReference type="PROSITE" id="PS50885"/>
    </source>
</evidence>
<feature type="domain" description="Methyl-accepting transducer" evidence="4">
    <location>
        <begin position="206"/>
        <end position="435"/>
    </location>
</feature>
<dbReference type="CDD" id="cd00130">
    <property type="entry name" value="PAS"/>
    <property type="match status" value="1"/>
</dbReference>
<dbReference type="Proteomes" id="UP001169006">
    <property type="component" value="Unassembled WGS sequence"/>
</dbReference>
<dbReference type="InterPro" id="IPR003660">
    <property type="entry name" value="HAMP_dom"/>
</dbReference>
<accession>A0ABT8T344</accession>
<dbReference type="CDD" id="cd11386">
    <property type="entry name" value="MCP_signal"/>
    <property type="match status" value="1"/>
</dbReference>
<dbReference type="Gene3D" id="3.30.450.20">
    <property type="entry name" value="PAS domain"/>
    <property type="match status" value="1"/>
</dbReference>
<dbReference type="SUPFAM" id="SSF55785">
    <property type="entry name" value="PYP-like sensor domain (PAS domain)"/>
    <property type="match status" value="1"/>
</dbReference>
<reference evidence="6" key="1">
    <citation type="journal article" date="2015" name="Int. J. Syst. Evol. Microbiol.">
        <title>Rhizobium oryzicola sp. nov., potential plant-growth-promoting endophytic bacteria isolated from rice roots.</title>
        <authorList>
            <person name="Zhang X.X."/>
            <person name="Gao J.S."/>
            <person name="Cao Y.H."/>
            <person name="Sheirdil R.A."/>
            <person name="Wang X.C."/>
            <person name="Zhang L."/>
        </authorList>
    </citation>
    <scope>NUCLEOTIDE SEQUENCE</scope>
    <source>
        <strain evidence="6">05753</strain>
    </source>
</reference>
<evidence type="ECO:0000256" key="3">
    <source>
        <dbReference type="PROSITE-ProRule" id="PRU00284"/>
    </source>
</evidence>
<dbReference type="InterPro" id="IPR051310">
    <property type="entry name" value="MCP_chemotaxis"/>
</dbReference>
<dbReference type="PANTHER" id="PTHR43531">
    <property type="entry name" value="PROTEIN ICFG"/>
    <property type="match status" value="1"/>
</dbReference>
<dbReference type="PROSITE" id="PS50111">
    <property type="entry name" value="CHEMOTAXIS_TRANSDUC_2"/>
    <property type="match status" value="1"/>
</dbReference>
<dbReference type="PRINTS" id="PR00260">
    <property type="entry name" value="CHEMTRNSDUCR"/>
</dbReference>
<evidence type="ECO:0000256" key="2">
    <source>
        <dbReference type="ARBA" id="ARBA00029447"/>
    </source>
</evidence>
<organism evidence="6 7">
    <name type="scientific">Rhizobium oryzicola</name>
    <dbReference type="NCBI Taxonomy" id="1232668"/>
    <lineage>
        <taxon>Bacteria</taxon>
        <taxon>Pseudomonadati</taxon>
        <taxon>Pseudomonadota</taxon>
        <taxon>Alphaproteobacteria</taxon>
        <taxon>Hyphomicrobiales</taxon>
        <taxon>Rhizobiaceae</taxon>
        <taxon>Rhizobium/Agrobacterium group</taxon>
        <taxon>Rhizobium</taxon>
    </lineage>
</organism>
<dbReference type="PROSITE" id="PS50885">
    <property type="entry name" value="HAMP"/>
    <property type="match status" value="1"/>
</dbReference>
<gene>
    <name evidence="6" type="ORF">Q2T52_23390</name>
</gene>
<dbReference type="RefSeq" id="WP_302079336.1">
    <property type="nucleotide sequence ID" value="NZ_JAUKWQ010000012.1"/>
</dbReference>
<dbReference type="Pfam" id="PF13426">
    <property type="entry name" value="PAS_9"/>
    <property type="match status" value="1"/>
</dbReference>
<evidence type="ECO:0000313" key="6">
    <source>
        <dbReference type="EMBL" id="MDO1585046.1"/>
    </source>
</evidence>
<name>A0ABT8T344_9HYPH</name>
<dbReference type="Pfam" id="PF00015">
    <property type="entry name" value="MCPsignal"/>
    <property type="match status" value="1"/>
</dbReference>
<keyword evidence="7" id="KW-1185">Reference proteome</keyword>